<proteinExistence type="predicted"/>
<protein>
    <recommendedName>
        <fullName evidence="4">Outer membrane protein assembly factor BamE</fullName>
    </recommendedName>
</protein>
<name>A0A3E1KK94_9XANT</name>
<dbReference type="Proteomes" id="UP000259570">
    <property type="component" value="Unassembled WGS sequence"/>
</dbReference>
<evidence type="ECO:0000256" key="1">
    <source>
        <dbReference type="SAM" id="SignalP"/>
    </source>
</evidence>
<gene>
    <name evidence="2" type="ORF">DZD52_10455</name>
</gene>
<accession>A0A3E1KK94</accession>
<keyword evidence="1" id="KW-0732">Signal</keyword>
<dbReference type="AlphaFoldDB" id="A0A3E1KK94"/>
<comment type="caution">
    <text evidence="2">The sequence shown here is derived from an EMBL/GenBank/DDBJ whole genome shotgun (WGS) entry which is preliminary data.</text>
</comment>
<feature type="signal peptide" evidence="1">
    <location>
        <begin position="1"/>
        <end position="27"/>
    </location>
</feature>
<sequence>MHSLHTHIQSARVIALAVLLFLTPLTACTMQTTQDFDAAMWKSQRGVDFEDNKRIYMVGALKQVIHVGMRREDVIALLGPPDYTKESETTSTDAYYLGISPFAADTEKYTIQYQNGKLISHHTVQG</sequence>
<organism evidence="2 3">
    <name type="scientific">Xanthomonas nasturtii</name>
    <dbReference type="NCBI Taxonomy" id="1843581"/>
    <lineage>
        <taxon>Bacteria</taxon>
        <taxon>Pseudomonadati</taxon>
        <taxon>Pseudomonadota</taxon>
        <taxon>Gammaproteobacteria</taxon>
        <taxon>Lysobacterales</taxon>
        <taxon>Lysobacteraceae</taxon>
        <taxon>Xanthomonas</taxon>
    </lineage>
</organism>
<evidence type="ECO:0000313" key="2">
    <source>
        <dbReference type="EMBL" id="RFF39250.1"/>
    </source>
</evidence>
<evidence type="ECO:0000313" key="3">
    <source>
        <dbReference type="Proteomes" id="UP000259570"/>
    </source>
</evidence>
<reference evidence="2 3" key="1">
    <citation type="submission" date="2018-08" db="EMBL/GenBank/DDBJ databases">
        <title>Genome sequencing of X. nasturtii WHRI 8984.</title>
        <authorList>
            <person name="Studholme D.J."/>
            <person name="Mchugh J."/>
            <person name="Vicente J."/>
        </authorList>
    </citation>
    <scope>NUCLEOTIDE SEQUENCE [LARGE SCALE GENOMIC DNA]</scope>
    <source>
        <strain evidence="2 3">WHRI 8984</strain>
    </source>
</reference>
<dbReference type="STRING" id="1843581.A7D16_10425"/>
<evidence type="ECO:0008006" key="4">
    <source>
        <dbReference type="Google" id="ProtNLM"/>
    </source>
</evidence>
<dbReference type="EMBL" id="QUZM01000016">
    <property type="protein sequence ID" value="RFF39250.1"/>
    <property type="molecule type" value="Genomic_DNA"/>
</dbReference>
<feature type="chain" id="PRO_5017699995" description="Outer membrane protein assembly factor BamE" evidence="1">
    <location>
        <begin position="28"/>
        <end position="126"/>
    </location>
</feature>